<dbReference type="AlphaFoldDB" id="A0A6C0FH19"/>
<protein>
    <submittedName>
        <fullName evidence="2">Uncharacterized protein</fullName>
    </submittedName>
</protein>
<sequence length="34" mass="3837">MQIGHASHPGQEGKRVEEGQNAKTKLKHTLYIIH</sequence>
<accession>A0A6C0FH19</accession>
<name>A0A6C0FH19_9ZZZZ</name>
<dbReference type="EMBL" id="MN738838">
    <property type="protein sequence ID" value="QHT38950.1"/>
    <property type="molecule type" value="Genomic_DNA"/>
</dbReference>
<feature type="compositionally biased region" description="Basic and acidic residues" evidence="1">
    <location>
        <begin position="11"/>
        <end position="20"/>
    </location>
</feature>
<feature type="region of interest" description="Disordered" evidence="1">
    <location>
        <begin position="1"/>
        <end position="34"/>
    </location>
</feature>
<reference evidence="2" key="1">
    <citation type="journal article" date="2020" name="Nature">
        <title>Giant virus diversity and host interactions through global metagenomics.</title>
        <authorList>
            <person name="Schulz F."/>
            <person name="Roux S."/>
            <person name="Paez-Espino D."/>
            <person name="Jungbluth S."/>
            <person name="Walsh D.A."/>
            <person name="Denef V.J."/>
            <person name="McMahon K.D."/>
            <person name="Konstantinidis K.T."/>
            <person name="Eloe-Fadrosh E.A."/>
            <person name="Kyrpides N.C."/>
            <person name="Woyke T."/>
        </authorList>
    </citation>
    <scope>NUCLEOTIDE SEQUENCE</scope>
    <source>
        <strain evidence="2">GVMAG-S-ERX556126-94</strain>
    </source>
</reference>
<evidence type="ECO:0000313" key="2">
    <source>
        <dbReference type="EMBL" id="QHT38950.1"/>
    </source>
</evidence>
<organism evidence="2">
    <name type="scientific">viral metagenome</name>
    <dbReference type="NCBI Taxonomy" id="1070528"/>
    <lineage>
        <taxon>unclassified sequences</taxon>
        <taxon>metagenomes</taxon>
        <taxon>organismal metagenomes</taxon>
    </lineage>
</organism>
<evidence type="ECO:0000256" key="1">
    <source>
        <dbReference type="SAM" id="MobiDB-lite"/>
    </source>
</evidence>
<proteinExistence type="predicted"/>